<keyword evidence="2" id="KW-0472">Membrane</keyword>
<keyword evidence="5" id="KW-1185">Reference proteome</keyword>
<dbReference type="PANTHER" id="PTHR48081">
    <property type="entry name" value="AB HYDROLASE SUPERFAMILY PROTEIN C4A8.06C"/>
    <property type="match status" value="1"/>
</dbReference>
<feature type="transmembrane region" description="Helical" evidence="2">
    <location>
        <begin position="15"/>
        <end position="37"/>
    </location>
</feature>
<dbReference type="PANTHER" id="PTHR48081:SF13">
    <property type="entry name" value="ALPHA_BETA HYDROLASE"/>
    <property type="match status" value="1"/>
</dbReference>
<dbReference type="SUPFAM" id="SSF53474">
    <property type="entry name" value="alpha/beta-Hydrolases"/>
    <property type="match status" value="1"/>
</dbReference>
<reference evidence="4 5" key="1">
    <citation type="submission" date="2016-10" db="EMBL/GenBank/DDBJ databases">
        <authorList>
            <person name="de Groot N.N."/>
        </authorList>
    </citation>
    <scope>NUCLEOTIDE SEQUENCE [LARGE SCALE GENOMIC DNA]</scope>
    <source>
        <strain evidence="4 5">CPCC 202699</strain>
    </source>
</reference>
<keyword evidence="2" id="KW-1133">Transmembrane helix</keyword>
<sequence>MPTSRETPLLRRGPLLVSSFVAGLGGAAIPAVTLPPLWRMWQLHAMVFGLLALIETVAMIVLWSRPTRRAVLFGAASAGAWVMVWLAGRGLGKLGDPDPWQPADAVFGATDYLAVGLQAVAVLGLLIVATGDPRPPSIAKWVASWIVGFPLLIVTLVASAAGVTAASDGFTGTGVPGDAVLASALPAGQMSTVEYCRPQGVPLPMDLHMPAATAGRPAPVVLYVHGGEFVLGGRKATGPGAWLAKTDGALFKELNARGFVVASIDYRLAPAAPWPAQLTDAKCAVRFLKAHAGALGVDPARIEAWGGSLAALLGAAPGFDVGQYLDQSSSVRATVVTSGLADYTRLDGTDRVTRALVQIGLRPEARREASPATYGAGRECCGRF</sequence>
<dbReference type="InterPro" id="IPR050300">
    <property type="entry name" value="GDXG_lipolytic_enzyme"/>
</dbReference>
<evidence type="ECO:0000313" key="4">
    <source>
        <dbReference type="EMBL" id="SDZ18955.1"/>
    </source>
</evidence>
<dbReference type="GO" id="GO:0016787">
    <property type="term" value="F:hydrolase activity"/>
    <property type="evidence" value="ECO:0007669"/>
    <property type="project" value="UniProtKB-KW"/>
</dbReference>
<dbReference type="InterPro" id="IPR049492">
    <property type="entry name" value="BD-FAE-like_dom"/>
</dbReference>
<feature type="transmembrane region" description="Helical" evidence="2">
    <location>
        <begin position="70"/>
        <end position="92"/>
    </location>
</feature>
<dbReference type="STRING" id="589385.SAMN05421504_110186"/>
<dbReference type="EMBL" id="FNON01000010">
    <property type="protein sequence ID" value="SDZ18955.1"/>
    <property type="molecule type" value="Genomic_DNA"/>
</dbReference>
<evidence type="ECO:0000256" key="2">
    <source>
        <dbReference type="SAM" id="Phobius"/>
    </source>
</evidence>
<proteinExistence type="predicted"/>
<dbReference type="Gene3D" id="3.40.50.1820">
    <property type="entry name" value="alpha/beta hydrolase"/>
    <property type="match status" value="1"/>
</dbReference>
<accession>A0A1H3R0W0</accession>
<gene>
    <name evidence="4" type="ORF">SAMN05421504_110186</name>
</gene>
<organism evidence="4 5">
    <name type="scientific">Amycolatopsis xylanica</name>
    <dbReference type="NCBI Taxonomy" id="589385"/>
    <lineage>
        <taxon>Bacteria</taxon>
        <taxon>Bacillati</taxon>
        <taxon>Actinomycetota</taxon>
        <taxon>Actinomycetes</taxon>
        <taxon>Pseudonocardiales</taxon>
        <taxon>Pseudonocardiaceae</taxon>
        <taxon>Amycolatopsis</taxon>
    </lineage>
</organism>
<feature type="transmembrane region" description="Helical" evidence="2">
    <location>
        <begin position="142"/>
        <end position="163"/>
    </location>
</feature>
<evidence type="ECO:0000313" key="5">
    <source>
        <dbReference type="Proteomes" id="UP000199515"/>
    </source>
</evidence>
<name>A0A1H3R0W0_9PSEU</name>
<protein>
    <submittedName>
        <fullName evidence="4">Alpha/beta hydrolase fold</fullName>
    </submittedName>
</protein>
<evidence type="ECO:0000259" key="3">
    <source>
        <dbReference type="Pfam" id="PF20434"/>
    </source>
</evidence>
<keyword evidence="2" id="KW-0812">Transmembrane</keyword>
<feature type="transmembrane region" description="Helical" evidence="2">
    <location>
        <begin position="112"/>
        <end position="130"/>
    </location>
</feature>
<dbReference type="InterPro" id="IPR029058">
    <property type="entry name" value="AB_hydrolase_fold"/>
</dbReference>
<feature type="transmembrane region" description="Helical" evidence="2">
    <location>
        <begin position="43"/>
        <end position="63"/>
    </location>
</feature>
<dbReference type="Pfam" id="PF20434">
    <property type="entry name" value="BD-FAE"/>
    <property type="match status" value="1"/>
</dbReference>
<evidence type="ECO:0000256" key="1">
    <source>
        <dbReference type="ARBA" id="ARBA00022801"/>
    </source>
</evidence>
<dbReference type="Proteomes" id="UP000199515">
    <property type="component" value="Unassembled WGS sequence"/>
</dbReference>
<dbReference type="AlphaFoldDB" id="A0A1H3R0W0"/>
<keyword evidence="1 4" id="KW-0378">Hydrolase</keyword>
<feature type="domain" description="BD-FAE-like" evidence="3">
    <location>
        <begin position="205"/>
        <end position="350"/>
    </location>
</feature>